<dbReference type="PANTHER" id="PTHR21337">
    <property type="entry name" value="PHOSPHO-2-DEHYDRO-3-DEOXYHEPTONATE ALDOLASE 1, 2"/>
    <property type="match status" value="1"/>
</dbReference>
<dbReference type="Gene3D" id="3.20.20.70">
    <property type="entry name" value="Aldolase class I"/>
    <property type="match status" value="1"/>
</dbReference>
<organism evidence="4 5">
    <name type="scientific">Streptomyces lichenis</name>
    <dbReference type="NCBI Taxonomy" id="2306967"/>
    <lineage>
        <taxon>Bacteria</taxon>
        <taxon>Bacillati</taxon>
        <taxon>Actinomycetota</taxon>
        <taxon>Actinomycetes</taxon>
        <taxon>Kitasatosporales</taxon>
        <taxon>Streptomycetaceae</taxon>
        <taxon>Streptomyces</taxon>
    </lineage>
</organism>
<evidence type="ECO:0000256" key="2">
    <source>
        <dbReference type="ARBA" id="ARBA00022679"/>
    </source>
</evidence>
<dbReference type="SUPFAM" id="SSF51569">
    <property type="entry name" value="Aldolase"/>
    <property type="match status" value="1"/>
</dbReference>
<dbReference type="InterPro" id="IPR002480">
    <property type="entry name" value="DAHP_synth_2"/>
</dbReference>
<reference evidence="4 5" key="1">
    <citation type="submission" date="2022-04" db="EMBL/GenBank/DDBJ databases">
        <title>Streptomyces sp. nov. LCR6-01 isolated from Lichen of Dirinaria sp.</title>
        <authorList>
            <person name="Kanchanasin P."/>
            <person name="Tanasupawat S."/>
            <person name="Phongsopitanun W."/>
        </authorList>
    </citation>
    <scope>NUCLEOTIDE SEQUENCE [LARGE SCALE GENOMIC DNA]</scope>
    <source>
        <strain evidence="4 5">LCR6-01</strain>
    </source>
</reference>
<keyword evidence="2 3" id="KW-0808">Transferase</keyword>
<gene>
    <name evidence="4" type="ORF">M1O15_00860</name>
</gene>
<dbReference type="EMBL" id="JALPTH010000001">
    <property type="protein sequence ID" value="MCK8675985.1"/>
    <property type="molecule type" value="Genomic_DNA"/>
</dbReference>
<dbReference type="InterPro" id="IPR013785">
    <property type="entry name" value="Aldolase_TIM"/>
</dbReference>
<keyword evidence="5" id="KW-1185">Reference proteome</keyword>
<proteinExistence type="inferred from homology"/>
<protein>
    <recommendedName>
        <fullName evidence="3">Phospho-2-dehydro-3-deoxyheptonate aldolase</fullName>
        <ecNumber evidence="3">2.5.1.54</ecNumber>
    </recommendedName>
</protein>
<evidence type="ECO:0000313" key="5">
    <source>
        <dbReference type="Proteomes" id="UP001522868"/>
    </source>
</evidence>
<dbReference type="PANTHER" id="PTHR21337:SF0">
    <property type="entry name" value="PHOSPHO-2-DEHYDRO-3-DEOXYHEPTONATE ALDOLASE"/>
    <property type="match status" value="1"/>
</dbReference>
<sequence>MTSDAIATRPAPAGSALLENPGELWRALPAAQQPEWEDLDLLAEVTFDLADRPGLVTAGEVAGLRGLLAEVVAGRFHVVQAGDCAEDPAECAPGHITRKVALLDALAGAMSMNTLLPTLRVGRMAGQFAKPRSRPTELVDGRELPVYRGHMVNSPEPDARSRRPDPRRLLSGYEAASRAMEVLRRRTAEQPPAFATPVWTSHEALLLDYEAPLIRHDEETGRRYLASTHWPWIGFRTNQLDGAHVALLASVANPVASKVGPGMATADLLALCERLDPDREPGRLTLIARMGAAAVTEQLPAMAAAVHAAGHPVVWLSDPMHGNTVTAPGGYKTRLVETVVREVRDFQAVIGEAGAVVGGLHLESTPDDVRECVADQRSIDTLGDRYTSLCDPRLNPDQAWEVAAAWEGRAPAR</sequence>
<accession>A0ABT0I3T3</accession>
<dbReference type="Pfam" id="PF01474">
    <property type="entry name" value="DAHP_synth_2"/>
    <property type="match status" value="2"/>
</dbReference>
<keyword evidence="3" id="KW-0028">Amino-acid biosynthesis</keyword>
<keyword evidence="3" id="KW-0057">Aromatic amino acid biosynthesis</keyword>
<name>A0ABT0I3T3_9ACTN</name>
<evidence type="ECO:0000256" key="3">
    <source>
        <dbReference type="RuleBase" id="RU363071"/>
    </source>
</evidence>
<dbReference type="RefSeq" id="WP_248631178.1">
    <property type="nucleotide sequence ID" value="NZ_JALPTH010000001.1"/>
</dbReference>
<comment type="pathway">
    <text evidence="3">Metabolic intermediate biosynthesis; chorismate biosynthesis; chorismate from D-erythrose 4-phosphate and phosphoenolpyruvate: step 1/7.</text>
</comment>
<comment type="catalytic activity">
    <reaction evidence="3">
        <text>D-erythrose 4-phosphate + phosphoenolpyruvate + H2O = 7-phospho-2-dehydro-3-deoxy-D-arabino-heptonate + phosphate</text>
        <dbReference type="Rhea" id="RHEA:14717"/>
        <dbReference type="ChEBI" id="CHEBI:15377"/>
        <dbReference type="ChEBI" id="CHEBI:16897"/>
        <dbReference type="ChEBI" id="CHEBI:43474"/>
        <dbReference type="ChEBI" id="CHEBI:58394"/>
        <dbReference type="ChEBI" id="CHEBI:58702"/>
        <dbReference type="EC" id="2.5.1.54"/>
    </reaction>
</comment>
<comment type="similarity">
    <text evidence="1 3">Belongs to the class-II DAHP synthase family.</text>
</comment>
<evidence type="ECO:0000313" key="4">
    <source>
        <dbReference type="EMBL" id="MCK8675985.1"/>
    </source>
</evidence>
<comment type="caution">
    <text evidence="4">The sequence shown here is derived from an EMBL/GenBank/DDBJ whole genome shotgun (WGS) entry which is preliminary data.</text>
</comment>
<dbReference type="EC" id="2.5.1.54" evidence="3"/>
<dbReference type="Proteomes" id="UP001522868">
    <property type="component" value="Unassembled WGS sequence"/>
</dbReference>
<evidence type="ECO:0000256" key="1">
    <source>
        <dbReference type="ARBA" id="ARBA00008911"/>
    </source>
</evidence>